<dbReference type="InterPro" id="IPR052345">
    <property type="entry name" value="Rad_response_metalloprotease"/>
</dbReference>
<sequence>MRDLIKASNLTRRAFAARIGLDESKLSKSLSGTRRFSSVDLARIAETCDVTVDWLLTGDTPAVSMAARASGGSARSALEAATRFSATRADLATLGYSQQWRTPPSRRVANRYADEGRDLAHWATEVCGESGPPATTKDLSSLVEAVFGADVAVVDLDSDFDGLAVSSANVKLIVLATSPLPSRQRFTLAHELGHLLAGDDQDIHLDRDVFDRAQTRDPGEARANAFASAFLMPEAALRSAVQAGITEAAFASLACDLVVSPSALAYRLLHLRFIDAGTCDRYKTITAAKAAHMAGRGDEFARQVAASSTTRLPGLLVQDAYAAYEAGKTTLRPYANLLGVNVDVLRDSIEANTVVDGAS</sequence>
<feature type="domain" description="HTH cro/C1-type" evidence="2">
    <location>
        <begin position="1"/>
        <end position="55"/>
    </location>
</feature>
<dbReference type="AlphaFoldDB" id="A0A1Q9LD15"/>
<comment type="caution">
    <text evidence="3">The sequence shown here is derived from an EMBL/GenBank/DDBJ whole genome shotgun (WGS) entry which is preliminary data.</text>
</comment>
<accession>A0A1Q9LD15</accession>
<dbReference type="Gene3D" id="1.10.260.40">
    <property type="entry name" value="lambda repressor-like DNA-binding domains"/>
    <property type="match status" value="1"/>
</dbReference>
<evidence type="ECO:0000313" key="4">
    <source>
        <dbReference type="Proteomes" id="UP000186040"/>
    </source>
</evidence>
<dbReference type="Gene3D" id="1.10.10.2910">
    <property type="match status" value="1"/>
</dbReference>
<dbReference type="GO" id="GO:0003677">
    <property type="term" value="F:DNA binding"/>
    <property type="evidence" value="ECO:0007669"/>
    <property type="project" value="InterPro"/>
</dbReference>
<dbReference type="SUPFAM" id="SSF47413">
    <property type="entry name" value="lambda repressor-like DNA-binding domains"/>
    <property type="match status" value="1"/>
</dbReference>
<evidence type="ECO:0000259" key="2">
    <source>
        <dbReference type="PROSITE" id="PS50943"/>
    </source>
</evidence>
<dbReference type="PANTHER" id="PTHR43236">
    <property type="entry name" value="ANTITOXIN HIGA1"/>
    <property type="match status" value="1"/>
</dbReference>
<dbReference type="InterPro" id="IPR010982">
    <property type="entry name" value="Lambda_DNA-bd_dom_sf"/>
</dbReference>
<keyword evidence="4" id="KW-1185">Reference proteome</keyword>
<dbReference type="CDD" id="cd00093">
    <property type="entry name" value="HTH_XRE"/>
    <property type="match status" value="1"/>
</dbReference>
<organism evidence="3 4">
    <name type="scientific">Actinokineospora bangkokensis</name>
    <dbReference type="NCBI Taxonomy" id="1193682"/>
    <lineage>
        <taxon>Bacteria</taxon>
        <taxon>Bacillati</taxon>
        <taxon>Actinomycetota</taxon>
        <taxon>Actinomycetes</taxon>
        <taxon>Pseudonocardiales</taxon>
        <taxon>Pseudonocardiaceae</taxon>
        <taxon>Actinokineospora</taxon>
    </lineage>
</organism>
<dbReference type="SMART" id="SM00530">
    <property type="entry name" value="HTH_XRE"/>
    <property type="match status" value="1"/>
</dbReference>
<dbReference type="InterPro" id="IPR010359">
    <property type="entry name" value="IrrE_HExxH"/>
</dbReference>
<dbReference type="PROSITE" id="PS50943">
    <property type="entry name" value="HTH_CROC1"/>
    <property type="match status" value="1"/>
</dbReference>
<dbReference type="STRING" id="1193682.BJP25_02760"/>
<dbReference type="InterPro" id="IPR001387">
    <property type="entry name" value="Cro/C1-type_HTH"/>
</dbReference>
<dbReference type="OrthoDB" id="9794834at2"/>
<dbReference type="Pfam" id="PF13560">
    <property type="entry name" value="HTH_31"/>
    <property type="match status" value="1"/>
</dbReference>
<evidence type="ECO:0000313" key="3">
    <source>
        <dbReference type="EMBL" id="OLR89930.1"/>
    </source>
</evidence>
<dbReference type="PANTHER" id="PTHR43236:SF1">
    <property type="entry name" value="BLL7220 PROTEIN"/>
    <property type="match status" value="1"/>
</dbReference>
<dbReference type="RefSeq" id="WP_075978513.1">
    <property type="nucleotide sequence ID" value="NZ_MKQR01000028.1"/>
</dbReference>
<gene>
    <name evidence="3" type="ORF">BJP25_02760</name>
</gene>
<evidence type="ECO:0000256" key="1">
    <source>
        <dbReference type="ARBA" id="ARBA00007227"/>
    </source>
</evidence>
<dbReference type="Pfam" id="PF06114">
    <property type="entry name" value="Peptidase_M78"/>
    <property type="match status" value="1"/>
</dbReference>
<reference evidence="3 4" key="1">
    <citation type="submission" date="2016-10" db="EMBL/GenBank/DDBJ databases">
        <title>The Draft Genome Sequence of Actinokineospora bangkokensis 44EHWT reveals the biosynthetic pathway of antifungal compounds Thailandins with unusual extender unit butylmalonyl-CoA.</title>
        <authorList>
            <person name="Greule A."/>
            <person name="Intra B."/>
            <person name="Flemming S."/>
            <person name="Rommel M.G."/>
            <person name="Panbangred W."/>
            <person name="Bechthold A."/>
        </authorList>
    </citation>
    <scope>NUCLEOTIDE SEQUENCE [LARGE SCALE GENOMIC DNA]</scope>
    <source>
        <strain evidence="3 4">44EHW</strain>
    </source>
</reference>
<dbReference type="EMBL" id="MKQR01000028">
    <property type="protein sequence ID" value="OLR89930.1"/>
    <property type="molecule type" value="Genomic_DNA"/>
</dbReference>
<protein>
    <recommendedName>
        <fullName evidence="2">HTH cro/C1-type domain-containing protein</fullName>
    </recommendedName>
</protein>
<proteinExistence type="inferred from homology"/>
<dbReference type="Proteomes" id="UP000186040">
    <property type="component" value="Unassembled WGS sequence"/>
</dbReference>
<name>A0A1Q9LD15_9PSEU</name>
<comment type="similarity">
    <text evidence="1">Belongs to the short-chain fatty acyl-CoA assimilation regulator (ScfR) family.</text>
</comment>